<evidence type="ECO:0000313" key="3">
    <source>
        <dbReference type="Proteomes" id="UP001066276"/>
    </source>
</evidence>
<gene>
    <name evidence="2" type="ORF">NDU88_005633</name>
</gene>
<dbReference type="AlphaFoldDB" id="A0AAV7SM64"/>
<evidence type="ECO:0000313" key="2">
    <source>
        <dbReference type="EMBL" id="KAJ1165205.1"/>
    </source>
</evidence>
<name>A0AAV7SM64_PLEWA</name>
<accession>A0AAV7SM64</accession>
<feature type="compositionally biased region" description="Polar residues" evidence="1">
    <location>
        <begin position="40"/>
        <end position="49"/>
    </location>
</feature>
<protein>
    <submittedName>
        <fullName evidence="2">Uncharacterized protein</fullName>
    </submittedName>
</protein>
<proteinExistence type="predicted"/>
<sequence length="67" mass="7345">MTPTSVDGRNKHRRLIQPDKSDGARGAARRRSTTVEHFHSSSTTCTEKLTTAKEVGGRNLDITGRHG</sequence>
<feature type="region of interest" description="Disordered" evidence="1">
    <location>
        <begin position="1"/>
        <end position="67"/>
    </location>
</feature>
<dbReference type="Proteomes" id="UP001066276">
    <property type="component" value="Chromosome 4_2"/>
</dbReference>
<dbReference type="EMBL" id="JANPWB010000008">
    <property type="protein sequence ID" value="KAJ1165205.1"/>
    <property type="molecule type" value="Genomic_DNA"/>
</dbReference>
<evidence type="ECO:0000256" key="1">
    <source>
        <dbReference type="SAM" id="MobiDB-lite"/>
    </source>
</evidence>
<comment type="caution">
    <text evidence="2">The sequence shown here is derived from an EMBL/GenBank/DDBJ whole genome shotgun (WGS) entry which is preliminary data.</text>
</comment>
<keyword evidence="3" id="KW-1185">Reference proteome</keyword>
<reference evidence="2" key="1">
    <citation type="journal article" date="2022" name="bioRxiv">
        <title>Sequencing and chromosome-scale assembly of the giantPleurodeles waltlgenome.</title>
        <authorList>
            <person name="Brown T."/>
            <person name="Elewa A."/>
            <person name="Iarovenko S."/>
            <person name="Subramanian E."/>
            <person name="Araus A.J."/>
            <person name="Petzold A."/>
            <person name="Susuki M."/>
            <person name="Suzuki K.-i.T."/>
            <person name="Hayashi T."/>
            <person name="Toyoda A."/>
            <person name="Oliveira C."/>
            <person name="Osipova E."/>
            <person name="Leigh N.D."/>
            <person name="Simon A."/>
            <person name="Yun M.H."/>
        </authorList>
    </citation>
    <scope>NUCLEOTIDE SEQUENCE</scope>
    <source>
        <strain evidence="2">20211129_DDA</strain>
        <tissue evidence="2">Liver</tissue>
    </source>
</reference>
<organism evidence="2 3">
    <name type="scientific">Pleurodeles waltl</name>
    <name type="common">Iberian ribbed newt</name>
    <dbReference type="NCBI Taxonomy" id="8319"/>
    <lineage>
        <taxon>Eukaryota</taxon>
        <taxon>Metazoa</taxon>
        <taxon>Chordata</taxon>
        <taxon>Craniata</taxon>
        <taxon>Vertebrata</taxon>
        <taxon>Euteleostomi</taxon>
        <taxon>Amphibia</taxon>
        <taxon>Batrachia</taxon>
        <taxon>Caudata</taxon>
        <taxon>Salamandroidea</taxon>
        <taxon>Salamandridae</taxon>
        <taxon>Pleurodelinae</taxon>
        <taxon>Pleurodeles</taxon>
    </lineage>
</organism>